<reference evidence="6 7" key="1">
    <citation type="submission" date="2013-10" db="EMBL/GenBank/DDBJ databases">
        <authorList>
            <consortium name="International Citrus Genome Consortium"/>
            <person name="Jenkins J."/>
            <person name="Schmutz J."/>
            <person name="Prochnik S."/>
            <person name="Rokhsar D."/>
            <person name="Gmitter F."/>
            <person name="Ollitrault P."/>
            <person name="Machado M."/>
            <person name="Talon M."/>
            <person name="Wincker P."/>
            <person name="Jaillon O."/>
            <person name="Morgante M."/>
        </authorList>
    </citation>
    <scope>NUCLEOTIDE SEQUENCE</scope>
    <source>
        <strain evidence="7">cv. Clemenules</strain>
    </source>
</reference>
<evidence type="ECO:0000256" key="3">
    <source>
        <dbReference type="ARBA" id="ARBA00023027"/>
    </source>
</evidence>
<protein>
    <recommendedName>
        <fullName evidence="1">ADP-ribosyl cyclase/cyclic ADP-ribose hydrolase</fullName>
        <ecNumber evidence="1">3.2.2.6</ecNumber>
    </recommendedName>
</protein>
<evidence type="ECO:0000259" key="5">
    <source>
        <dbReference type="Pfam" id="PF01582"/>
    </source>
</evidence>
<evidence type="ECO:0000256" key="2">
    <source>
        <dbReference type="ARBA" id="ARBA00022801"/>
    </source>
</evidence>
<dbReference type="SUPFAM" id="SSF52200">
    <property type="entry name" value="Toll/Interleukin receptor TIR domain"/>
    <property type="match status" value="1"/>
</dbReference>
<dbReference type="InParanoid" id="V4TYI4"/>
<dbReference type="PANTHER" id="PTHR32009:SF39">
    <property type="entry name" value="TIR DOMAIN-CONTAINING PROTEIN"/>
    <property type="match status" value="1"/>
</dbReference>
<organism evidence="6 7">
    <name type="scientific">Citrus clementina</name>
    <name type="common">Clementine</name>
    <name type="synonym">Citrus deliciosa x Citrus sinensis</name>
    <dbReference type="NCBI Taxonomy" id="85681"/>
    <lineage>
        <taxon>Eukaryota</taxon>
        <taxon>Viridiplantae</taxon>
        <taxon>Streptophyta</taxon>
        <taxon>Embryophyta</taxon>
        <taxon>Tracheophyta</taxon>
        <taxon>Spermatophyta</taxon>
        <taxon>Magnoliopsida</taxon>
        <taxon>eudicotyledons</taxon>
        <taxon>Gunneridae</taxon>
        <taxon>Pentapetalae</taxon>
        <taxon>rosids</taxon>
        <taxon>malvids</taxon>
        <taxon>Sapindales</taxon>
        <taxon>Rutaceae</taxon>
        <taxon>Aurantioideae</taxon>
        <taxon>Citrus</taxon>
    </lineage>
</organism>
<feature type="domain" description="TIR" evidence="5">
    <location>
        <begin position="21"/>
        <end position="91"/>
    </location>
</feature>
<dbReference type="GO" id="GO:0061809">
    <property type="term" value="F:NAD+ nucleosidase activity, cyclic ADP-ribose generating"/>
    <property type="evidence" value="ECO:0007669"/>
    <property type="project" value="UniProtKB-EC"/>
</dbReference>
<dbReference type="EMBL" id="KI536661">
    <property type="protein sequence ID" value="ESR54986.1"/>
    <property type="molecule type" value="Genomic_DNA"/>
</dbReference>
<dbReference type="InterPro" id="IPR000157">
    <property type="entry name" value="TIR_dom"/>
</dbReference>
<dbReference type="Gene3D" id="3.40.50.10140">
    <property type="entry name" value="Toll/interleukin-1 receptor homology (TIR) domain"/>
    <property type="match status" value="1"/>
</dbReference>
<evidence type="ECO:0000256" key="4">
    <source>
        <dbReference type="ARBA" id="ARBA00047304"/>
    </source>
</evidence>
<dbReference type="PANTHER" id="PTHR32009">
    <property type="entry name" value="TMV RESISTANCE PROTEIN N-LIKE"/>
    <property type="match status" value="1"/>
</dbReference>
<gene>
    <name evidence="6" type="ORF">CICLE_v10023866mg</name>
</gene>
<dbReference type="Pfam" id="PF01582">
    <property type="entry name" value="TIR"/>
    <property type="match status" value="1"/>
</dbReference>
<keyword evidence="2" id="KW-0378">Hydrolase</keyword>
<dbReference type="KEGG" id="cic:CICLE_v10023866mg"/>
<evidence type="ECO:0000313" key="7">
    <source>
        <dbReference type="Proteomes" id="UP000030687"/>
    </source>
</evidence>
<dbReference type="GO" id="GO:0007165">
    <property type="term" value="P:signal transduction"/>
    <property type="evidence" value="ECO:0007669"/>
    <property type="project" value="InterPro"/>
</dbReference>
<evidence type="ECO:0000256" key="1">
    <source>
        <dbReference type="ARBA" id="ARBA00011982"/>
    </source>
</evidence>
<evidence type="ECO:0000313" key="6">
    <source>
        <dbReference type="EMBL" id="ESR54986.1"/>
    </source>
</evidence>
<dbReference type="EC" id="3.2.2.6" evidence="1"/>
<keyword evidence="7" id="KW-1185">Reference proteome</keyword>
<proteinExistence type="predicted"/>
<sequence>MQELITRVFDGMIQVLKIVACLTWCLGELVPIVECKNRSNPQQMMFPIFCEVEPTVKRKQARSFRDTFSKDEEAFSMNIENVQKWRDAFRRWLMSLTGKDRF</sequence>
<name>V4TYI4_CITCL</name>
<comment type="catalytic activity">
    <reaction evidence="4">
        <text>NAD(+) + H2O = ADP-D-ribose + nicotinamide + H(+)</text>
        <dbReference type="Rhea" id="RHEA:16301"/>
        <dbReference type="ChEBI" id="CHEBI:15377"/>
        <dbReference type="ChEBI" id="CHEBI:15378"/>
        <dbReference type="ChEBI" id="CHEBI:17154"/>
        <dbReference type="ChEBI" id="CHEBI:57540"/>
        <dbReference type="ChEBI" id="CHEBI:57967"/>
        <dbReference type="EC" id="3.2.2.6"/>
    </reaction>
    <physiologicalReaction direction="left-to-right" evidence="4">
        <dbReference type="Rhea" id="RHEA:16302"/>
    </physiologicalReaction>
</comment>
<dbReference type="InterPro" id="IPR035897">
    <property type="entry name" value="Toll_tir_struct_dom_sf"/>
</dbReference>
<keyword evidence="3" id="KW-0520">NAD</keyword>
<dbReference type="AlphaFoldDB" id="V4TYI4"/>
<dbReference type="Gramene" id="ESR54986">
    <property type="protein sequence ID" value="ESR54986"/>
    <property type="gene ID" value="CICLE_v10023866mg"/>
</dbReference>
<accession>V4TYI4</accession>
<dbReference type="Proteomes" id="UP000030687">
    <property type="component" value="Unassembled WGS sequence"/>
</dbReference>